<dbReference type="Proteomes" id="UP000050509">
    <property type="component" value="Unassembled WGS sequence"/>
</dbReference>
<name>A0A0P9D8C7_9CHLR</name>
<dbReference type="PATRIC" id="fig|186479.3.peg.4767"/>
<accession>A0A0P9D8C7</accession>
<dbReference type="PANTHER" id="PTHR30344">
    <property type="entry name" value="6-PHOSPHOGLUCONOLACTONASE-RELATED"/>
    <property type="match status" value="1"/>
</dbReference>
<gene>
    <name evidence="2" type="ORF">SE17_36200</name>
</gene>
<evidence type="ECO:0008006" key="4">
    <source>
        <dbReference type="Google" id="ProtNLM"/>
    </source>
</evidence>
<evidence type="ECO:0000313" key="2">
    <source>
        <dbReference type="EMBL" id="KPV48783.1"/>
    </source>
</evidence>
<protein>
    <recommendedName>
        <fullName evidence="4">6-phosphogluconolactonase</fullName>
    </recommendedName>
</protein>
<dbReference type="PANTHER" id="PTHR30344:SF1">
    <property type="entry name" value="6-PHOSPHOGLUCONOLACTONASE"/>
    <property type="match status" value="1"/>
</dbReference>
<dbReference type="InterPro" id="IPR019405">
    <property type="entry name" value="Lactonase_7-beta_prop"/>
</dbReference>
<dbReference type="Pfam" id="PF10282">
    <property type="entry name" value="Lactonase"/>
    <property type="match status" value="1"/>
</dbReference>
<proteinExistence type="inferred from homology"/>
<dbReference type="Gene3D" id="2.130.10.10">
    <property type="entry name" value="YVTN repeat-like/Quinoprotein amine dehydrogenase"/>
    <property type="match status" value="1"/>
</dbReference>
<keyword evidence="3" id="KW-1185">Reference proteome</keyword>
<comment type="similarity">
    <text evidence="1">Belongs to the cycloisomerase 2 family.</text>
</comment>
<dbReference type="GO" id="GO:0017057">
    <property type="term" value="F:6-phosphogluconolactonase activity"/>
    <property type="evidence" value="ECO:0007669"/>
    <property type="project" value="TreeGrafter"/>
</dbReference>
<evidence type="ECO:0000256" key="1">
    <source>
        <dbReference type="ARBA" id="ARBA00005564"/>
    </source>
</evidence>
<feature type="non-terminal residue" evidence="2">
    <location>
        <position position="1"/>
    </location>
</feature>
<reference evidence="2 3" key="1">
    <citation type="submission" date="2015-09" db="EMBL/GenBank/DDBJ databases">
        <title>Draft genome sequence of Kouleothrix aurantiaca JCM 19913.</title>
        <authorList>
            <person name="Hemp J."/>
        </authorList>
    </citation>
    <scope>NUCLEOTIDE SEQUENCE [LARGE SCALE GENOMIC DNA]</scope>
    <source>
        <strain evidence="2 3">COM-B</strain>
    </source>
</reference>
<organism evidence="2 3">
    <name type="scientific">Kouleothrix aurantiaca</name>
    <dbReference type="NCBI Taxonomy" id="186479"/>
    <lineage>
        <taxon>Bacteria</taxon>
        <taxon>Bacillati</taxon>
        <taxon>Chloroflexota</taxon>
        <taxon>Chloroflexia</taxon>
        <taxon>Chloroflexales</taxon>
        <taxon>Roseiflexineae</taxon>
        <taxon>Roseiflexaceae</taxon>
        <taxon>Kouleothrix</taxon>
    </lineage>
</organism>
<dbReference type="InterPro" id="IPR050282">
    <property type="entry name" value="Cycloisomerase_2"/>
</dbReference>
<dbReference type="EMBL" id="LJCR01002397">
    <property type="protein sequence ID" value="KPV48783.1"/>
    <property type="molecule type" value="Genomic_DNA"/>
</dbReference>
<sequence>RGVGPRHVAWSADGRSLFLATELGNQVIRYSYDAANGSFSEEQIISTLPDGAPENYVADIHTSPDGTRLYVSNRGHNSIAAYTIGAGNALALAGHASCGGDWPRNFAVAPDGRWLLVANQNSGDIAILPVGDDGVPGEAAAHVAVPGASFVLFV</sequence>
<dbReference type="AlphaFoldDB" id="A0A0P9D8C7"/>
<evidence type="ECO:0000313" key="3">
    <source>
        <dbReference type="Proteomes" id="UP000050509"/>
    </source>
</evidence>
<dbReference type="InterPro" id="IPR015943">
    <property type="entry name" value="WD40/YVTN_repeat-like_dom_sf"/>
</dbReference>
<comment type="caution">
    <text evidence="2">The sequence shown here is derived from an EMBL/GenBank/DDBJ whole genome shotgun (WGS) entry which is preliminary data.</text>
</comment>
<dbReference type="SUPFAM" id="SSF75011">
    <property type="entry name" value="3-carboxy-cis,cis-mucoante lactonizing enzyme"/>
    <property type="match status" value="1"/>
</dbReference>